<dbReference type="EMBL" id="BPLQ01008915">
    <property type="protein sequence ID" value="GIY40304.1"/>
    <property type="molecule type" value="Genomic_DNA"/>
</dbReference>
<accession>A0AAV4T3J5</accession>
<organism evidence="2 3">
    <name type="scientific">Caerostris darwini</name>
    <dbReference type="NCBI Taxonomy" id="1538125"/>
    <lineage>
        <taxon>Eukaryota</taxon>
        <taxon>Metazoa</taxon>
        <taxon>Ecdysozoa</taxon>
        <taxon>Arthropoda</taxon>
        <taxon>Chelicerata</taxon>
        <taxon>Arachnida</taxon>
        <taxon>Araneae</taxon>
        <taxon>Araneomorphae</taxon>
        <taxon>Entelegynae</taxon>
        <taxon>Araneoidea</taxon>
        <taxon>Araneidae</taxon>
        <taxon>Caerostris</taxon>
    </lineage>
</organism>
<evidence type="ECO:0000313" key="2">
    <source>
        <dbReference type="EMBL" id="GIY40304.1"/>
    </source>
</evidence>
<protein>
    <submittedName>
        <fullName evidence="2">Uncharacterized protein</fullName>
    </submittedName>
</protein>
<proteinExistence type="predicted"/>
<comment type="caution">
    <text evidence="2">The sequence shown here is derived from an EMBL/GenBank/DDBJ whole genome shotgun (WGS) entry which is preliminary data.</text>
</comment>
<reference evidence="2 3" key="1">
    <citation type="submission" date="2021-06" db="EMBL/GenBank/DDBJ databases">
        <title>Caerostris darwini draft genome.</title>
        <authorList>
            <person name="Kono N."/>
            <person name="Arakawa K."/>
        </authorList>
    </citation>
    <scope>NUCLEOTIDE SEQUENCE [LARGE SCALE GENOMIC DNA]</scope>
</reference>
<gene>
    <name evidence="2" type="ORF">CDAR_114361</name>
</gene>
<evidence type="ECO:0000256" key="1">
    <source>
        <dbReference type="SAM" id="MobiDB-lite"/>
    </source>
</evidence>
<feature type="region of interest" description="Disordered" evidence="1">
    <location>
        <begin position="1"/>
        <end position="37"/>
    </location>
</feature>
<dbReference type="AlphaFoldDB" id="A0AAV4T3J5"/>
<keyword evidence="3" id="KW-1185">Reference proteome</keyword>
<name>A0AAV4T3J5_9ARAC</name>
<dbReference type="Proteomes" id="UP001054837">
    <property type="component" value="Unassembled WGS sequence"/>
</dbReference>
<sequence>MVKTKPLHWDKKQKKDENSRALQSMTSAGKREKKKDIECTQRKPKYETWSLFSIFIFLSPTIYSKKNKKRKRLEFQSTAIYEVWWKKKSFFLEDVPLLKSRTGAQFAESPNVSASLIEFSRQWCTVREMGAPEAAAKDYGCVYRKETGFLKEFGSFCPVVFIKSNSTFGFEFMCPGDHALE</sequence>
<evidence type="ECO:0000313" key="3">
    <source>
        <dbReference type="Proteomes" id="UP001054837"/>
    </source>
</evidence>
<feature type="compositionally biased region" description="Basic and acidic residues" evidence="1">
    <location>
        <begin position="7"/>
        <end position="19"/>
    </location>
</feature>